<proteinExistence type="predicted"/>
<feature type="region of interest" description="Disordered" evidence="1">
    <location>
        <begin position="1"/>
        <end position="46"/>
    </location>
</feature>
<accession>A0A699TI27</accession>
<name>A0A699TI27_TANCI</name>
<protein>
    <submittedName>
        <fullName evidence="2">Uncharacterized protein</fullName>
    </submittedName>
</protein>
<comment type="caution">
    <text evidence="2">The sequence shown here is derived from an EMBL/GenBank/DDBJ whole genome shotgun (WGS) entry which is preliminary data.</text>
</comment>
<reference evidence="2" key="1">
    <citation type="journal article" date="2019" name="Sci. Rep.">
        <title>Draft genome of Tanacetum cinerariifolium, the natural source of mosquito coil.</title>
        <authorList>
            <person name="Yamashiro T."/>
            <person name="Shiraishi A."/>
            <person name="Satake H."/>
            <person name="Nakayama K."/>
        </authorList>
    </citation>
    <scope>NUCLEOTIDE SEQUENCE</scope>
</reference>
<evidence type="ECO:0000256" key="1">
    <source>
        <dbReference type="SAM" id="MobiDB-lite"/>
    </source>
</evidence>
<evidence type="ECO:0000313" key="2">
    <source>
        <dbReference type="EMBL" id="GFD08959.1"/>
    </source>
</evidence>
<feature type="non-terminal residue" evidence="2">
    <location>
        <position position="1"/>
    </location>
</feature>
<sequence length="142" mass="16502">PKEEPEEEDEDMVNNEEDDAEVINPYGEADPHNRPPPTSDEETDSAMRDLLAGNIEVYAPGTMCYDLKSVHRRVKRLSKQMHEMYRMEKKMAKNLRQDELHMNGQEFDITALDSAVRENRSKNSKMMKLITGLSREFTELKN</sequence>
<organism evidence="2">
    <name type="scientific">Tanacetum cinerariifolium</name>
    <name type="common">Dalmatian daisy</name>
    <name type="synonym">Chrysanthemum cinerariifolium</name>
    <dbReference type="NCBI Taxonomy" id="118510"/>
    <lineage>
        <taxon>Eukaryota</taxon>
        <taxon>Viridiplantae</taxon>
        <taxon>Streptophyta</taxon>
        <taxon>Embryophyta</taxon>
        <taxon>Tracheophyta</taxon>
        <taxon>Spermatophyta</taxon>
        <taxon>Magnoliopsida</taxon>
        <taxon>eudicotyledons</taxon>
        <taxon>Gunneridae</taxon>
        <taxon>Pentapetalae</taxon>
        <taxon>asterids</taxon>
        <taxon>campanulids</taxon>
        <taxon>Asterales</taxon>
        <taxon>Asteraceae</taxon>
        <taxon>Asteroideae</taxon>
        <taxon>Anthemideae</taxon>
        <taxon>Anthemidinae</taxon>
        <taxon>Tanacetum</taxon>
    </lineage>
</organism>
<dbReference type="AlphaFoldDB" id="A0A699TI27"/>
<dbReference type="EMBL" id="BKCJ011242010">
    <property type="protein sequence ID" value="GFD08959.1"/>
    <property type="molecule type" value="Genomic_DNA"/>
</dbReference>
<feature type="compositionally biased region" description="Acidic residues" evidence="1">
    <location>
        <begin position="1"/>
        <end position="21"/>
    </location>
</feature>
<gene>
    <name evidence="2" type="ORF">Tci_880928</name>
</gene>